<evidence type="ECO:0000256" key="2">
    <source>
        <dbReference type="ARBA" id="ARBA00022679"/>
    </source>
</evidence>
<accession>A0A8B7P4G6</accession>
<sequence>MSDQGVKFKGLCRYGFGCAMLLGITPQYLGAWLVWRGITLPLPAWVYQWGDDHLYSMYQRLVLFFFETCTGVEVVMYGDSEDLLTKKETVLYFANHQSTVDWVVADMVSVRANSIGHLRYVMKNTLQLLPLYGWYFYTHGCIYVKRGCFNQGKMMQALDYLKHPKIPSWLIIFPEGTRFHPSTPSAIEKSKEFACKNNLTPLQHLLTPKHKGMWLAVEHLHSKLDALYDVSVFYEGSVDTRTGERRDAPQLVDFLLGRCSRVHIKVRRIPISQVPKTEEKFKTWLHETFVEKDALLRPFFTGVIDSSCELASRNESQVDRTNSFSSTQELDAQNVLRTSKSGSLYPDLDSDNVVNGDVSFKYNYNRLSRQCGGVTSPLSLWATVPSFLVFGASCVVMAWSPWTRRLFWSLLGYGTLGTYAWLAVRNVC</sequence>
<dbReference type="GO" id="GO:0005739">
    <property type="term" value="C:mitochondrion"/>
    <property type="evidence" value="ECO:0007669"/>
    <property type="project" value="TreeGrafter"/>
</dbReference>
<keyword evidence="2" id="KW-0808">Transferase</keyword>
<reference evidence="7" key="1">
    <citation type="submission" date="2025-08" db="UniProtKB">
        <authorList>
            <consortium name="RefSeq"/>
        </authorList>
    </citation>
    <scope>IDENTIFICATION</scope>
    <source>
        <tissue evidence="7">Whole organism</tissue>
    </source>
</reference>
<dbReference type="PANTHER" id="PTHR10983:SF73">
    <property type="entry name" value="1-ACYL-SN-GLYCEROL-3-PHOSPHATE ACYLTRANSFERASE EPSILON"/>
    <property type="match status" value="1"/>
</dbReference>
<evidence type="ECO:0000256" key="1">
    <source>
        <dbReference type="ARBA" id="ARBA00008655"/>
    </source>
</evidence>
<dbReference type="InterPro" id="IPR002123">
    <property type="entry name" value="Plipid/glycerol_acylTrfase"/>
</dbReference>
<dbReference type="GO" id="GO:0036149">
    <property type="term" value="P:phosphatidylinositol acyl-chain remodeling"/>
    <property type="evidence" value="ECO:0007669"/>
    <property type="project" value="TreeGrafter"/>
</dbReference>
<dbReference type="Pfam" id="PF01553">
    <property type="entry name" value="Acyltransferase"/>
    <property type="match status" value="1"/>
</dbReference>
<evidence type="ECO:0000313" key="6">
    <source>
        <dbReference type="Proteomes" id="UP000694843"/>
    </source>
</evidence>
<dbReference type="PANTHER" id="PTHR10983">
    <property type="entry name" value="1-ACYLGLYCEROL-3-PHOSPHATE ACYLTRANSFERASE-RELATED"/>
    <property type="match status" value="1"/>
</dbReference>
<dbReference type="GeneID" id="108677245"/>
<dbReference type="GO" id="GO:0005783">
    <property type="term" value="C:endoplasmic reticulum"/>
    <property type="evidence" value="ECO:0007669"/>
    <property type="project" value="TreeGrafter"/>
</dbReference>
<feature type="transmembrane region" description="Helical" evidence="4">
    <location>
        <begin position="406"/>
        <end position="424"/>
    </location>
</feature>
<feature type="transmembrane region" description="Helical" evidence="4">
    <location>
        <begin position="378"/>
        <end position="400"/>
    </location>
</feature>
<dbReference type="Pfam" id="PF16076">
    <property type="entry name" value="Acyltransf_C"/>
    <property type="match status" value="1"/>
</dbReference>
<keyword evidence="6" id="KW-1185">Reference proteome</keyword>
<keyword evidence="4" id="KW-1133">Transmembrane helix</keyword>
<feature type="domain" description="Phospholipid/glycerol acyltransferase" evidence="5">
    <location>
        <begin position="90"/>
        <end position="207"/>
    </location>
</feature>
<dbReference type="AlphaFoldDB" id="A0A8B7P4G6"/>
<dbReference type="InterPro" id="IPR032098">
    <property type="entry name" value="Acyltransf_C"/>
</dbReference>
<keyword evidence="3 7" id="KW-0012">Acyltransferase</keyword>
<dbReference type="KEGG" id="hazt:108677245"/>
<dbReference type="OrthoDB" id="189226at2759"/>
<dbReference type="CDD" id="cd07990">
    <property type="entry name" value="LPLAT_LCLAT1-like"/>
    <property type="match status" value="1"/>
</dbReference>
<evidence type="ECO:0000259" key="5">
    <source>
        <dbReference type="SMART" id="SM00563"/>
    </source>
</evidence>
<feature type="transmembrane region" description="Helical" evidence="4">
    <location>
        <begin position="12"/>
        <end position="35"/>
    </location>
</feature>
<dbReference type="GO" id="GO:0016746">
    <property type="term" value="F:acyltransferase activity"/>
    <property type="evidence" value="ECO:0007669"/>
    <property type="project" value="UniProtKB-KW"/>
</dbReference>
<evidence type="ECO:0000313" key="7">
    <source>
        <dbReference type="RefSeq" id="XP_018020938.1"/>
    </source>
</evidence>
<evidence type="ECO:0000256" key="3">
    <source>
        <dbReference type="ARBA" id="ARBA00023315"/>
    </source>
</evidence>
<organism evidence="6 7">
    <name type="scientific">Hyalella azteca</name>
    <name type="common">Amphipod</name>
    <dbReference type="NCBI Taxonomy" id="294128"/>
    <lineage>
        <taxon>Eukaryota</taxon>
        <taxon>Metazoa</taxon>
        <taxon>Ecdysozoa</taxon>
        <taxon>Arthropoda</taxon>
        <taxon>Crustacea</taxon>
        <taxon>Multicrustacea</taxon>
        <taxon>Malacostraca</taxon>
        <taxon>Eumalacostraca</taxon>
        <taxon>Peracarida</taxon>
        <taxon>Amphipoda</taxon>
        <taxon>Senticaudata</taxon>
        <taxon>Talitrida</taxon>
        <taxon>Talitroidea</taxon>
        <taxon>Hyalellidae</taxon>
        <taxon>Hyalella</taxon>
    </lineage>
</organism>
<keyword evidence="4" id="KW-0472">Membrane</keyword>
<dbReference type="OMA" id="QCPTFLD"/>
<evidence type="ECO:0000256" key="4">
    <source>
        <dbReference type="SAM" id="Phobius"/>
    </source>
</evidence>
<keyword evidence="4" id="KW-0812">Transmembrane</keyword>
<dbReference type="Proteomes" id="UP000694843">
    <property type="component" value="Unplaced"/>
</dbReference>
<proteinExistence type="inferred from homology"/>
<comment type="similarity">
    <text evidence="1">Belongs to the 1-acyl-sn-glycerol-3-phosphate acyltransferase family.</text>
</comment>
<dbReference type="RefSeq" id="XP_018020938.1">
    <property type="nucleotide sequence ID" value="XM_018165449.2"/>
</dbReference>
<dbReference type="SMART" id="SM00563">
    <property type="entry name" value="PlsC"/>
    <property type="match status" value="1"/>
</dbReference>
<dbReference type="SUPFAM" id="SSF69593">
    <property type="entry name" value="Glycerol-3-phosphate (1)-acyltransferase"/>
    <property type="match status" value="1"/>
</dbReference>
<name>A0A8B7P4G6_HYAAZ</name>
<protein>
    <submittedName>
        <fullName evidence="7">1-acyl-sn-glycerol-3-phosphate acyltransferase epsilon isoform X1</fullName>
    </submittedName>
</protein>
<gene>
    <name evidence="7" type="primary">LOC108677245</name>
</gene>